<name>A0ABW9ZRM2_9BACT</name>
<feature type="transmembrane region" description="Helical" evidence="1">
    <location>
        <begin position="7"/>
        <end position="23"/>
    </location>
</feature>
<evidence type="ECO:0000256" key="1">
    <source>
        <dbReference type="SAM" id="Phobius"/>
    </source>
</evidence>
<dbReference type="RefSeq" id="WP_161818067.1">
    <property type="nucleotide sequence ID" value="NZ_JAACJS010000011.1"/>
</dbReference>
<evidence type="ECO:0000313" key="2">
    <source>
        <dbReference type="EMBL" id="NCI49757.1"/>
    </source>
</evidence>
<keyword evidence="3" id="KW-1185">Reference proteome</keyword>
<comment type="caution">
    <text evidence="2">The sequence shown here is derived from an EMBL/GenBank/DDBJ whole genome shotgun (WGS) entry which is preliminary data.</text>
</comment>
<sequence length="50" mass="5192">MQPRRKIGFATLVLIGLGIGLLLKNVKIGLIIGLFLGICAGTVLMGGGRK</sequence>
<reference evidence="2 3" key="1">
    <citation type="submission" date="2020-01" db="EMBL/GenBank/DDBJ databases">
        <title>Genome analysis.</title>
        <authorList>
            <person name="Wu S."/>
            <person name="Wang G."/>
        </authorList>
    </citation>
    <scope>NUCLEOTIDE SEQUENCE [LARGE SCALE GENOMIC DNA]</scope>
    <source>
        <strain evidence="2 3">SYL130</strain>
    </source>
</reference>
<feature type="transmembrane region" description="Helical" evidence="1">
    <location>
        <begin position="29"/>
        <end position="47"/>
    </location>
</feature>
<evidence type="ECO:0008006" key="4">
    <source>
        <dbReference type="Google" id="ProtNLM"/>
    </source>
</evidence>
<evidence type="ECO:0000313" key="3">
    <source>
        <dbReference type="Proteomes" id="UP000753802"/>
    </source>
</evidence>
<proteinExistence type="predicted"/>
<protein>
    <recommendedName>
        <fullName evidence="4">Glycine zipper family protein</fullName>
    </recommendedName>
</protein>
<keyword evidence="1" id="KW-0472">Membrane</keyword>
<organism evidence="2 3">
    <name type="scientific">Sediminibacterium roseum</name>
    <dbReference type="NCBI Taxonomy" id="1978412"/>
    <lineage>
        <taxon>Bacteria</taxon>
        <taxon>Pseudomonadati</taxon>
        <taxon>Bacteroidota</taxon>
        <taxon>Chitinophagia</taxon>
        <taxon>Chitinophagales</taxon>
        <taxon>Chitinophagaceae</taxon>
        <taxon>Sediminibacterium</taxon>
    </lineage>
</organism>
<accession>A0ABW9ZRM2</accession>
<gene>
    <name evidence="2" type="ORF">GWC95_07480</name>
</gene>
<keyword evidence="1" id="KW-1133">Transmembrane helix</keyword>
<keyword evidence="1" id="KW-0812">Transmembrane</keyword>
<dbReference type="EMBL" id="JAACJS010000011">
    <property type="protein sequence ID" value="NCI49757.1"/>
    <property type="molecule type" value="Genomic_DNA"/>
</dbReference>
<dbReference type="Proteomes" id="UP000753802">
    <property type="component" value="Unassembled WGS sequence"/>
</dbReference>